<dbReference type="PANTHER" id="PTHR44196:SF1">
    <property type="entry name" value="DEHYDROGENASE_REDUCTASE SDR FAMILY MEMBER 7B"/>
    <property type="match status" value="1"/>
</dbReference>
<keyword evidence="6" id="KW-1185">Reference proteome</keyword>
<comment type="similarity">
    <text evidence="1 3">Belongs to the short-chain dehydrogenases/reductases (SDR) family.</text>
</comment>
<dbReference type="Pfam" id="PF00106">
    <property type="entry name" value="adh_short"/>
    <property type="match status" value="1"/>
</dbReference>
<dbReference type="SMART" id="SM00822">
    <property type="entry name" value="PKS_KR"/>
    <property type="match status" value="1"/>
</dbReference>
<keyword evidence="2" id="KW-0560">Oxidoreductase</keyword>
<evidence type="ECO:0000313" key="6">
    <source>
        <dbReference type="Proteomes" id="UP000030129"/>
    </source>
</evidence>
<gene>
    <name evidence="5" type="ORF">Q763_13815</name>
</gene>
<comment type="caution">
    <text evidence="5">The sequence shown here is derived from an EMBL/GenBank/DDBJ whole genome shotgun (WGS) entry which is preliminary data.</text>
</comment>
<proteinExistence type="inferred from homology"/>
<sequence length="246" mass="26285">MKTTGNTILITGGSAGIGLEMAKVFVQQGNNVIITGRDAARLERAKAQLGKVTAIKADVTSADDVEVLTARIQSEFPELNILINNAGRALLHDLAEGKTYDIAVDEMTTNYFSILRLTDKLLPLLKGQKESAIVNVSSVVAYVPSGNLPTYAASKAALHSYTVSLRLALKDTSIKVFELMPPLVNTELSKDIGGAENGIAPSIVAEDVLDALSTDRFEIRTGQTEDVYRLSLANPAEALNVMNPVT</sequence>
<feature type="domain" description="Ketoreductase" evidence="4">
    <location>
        <begin position="6"/>
        <end position="180"/>
    </location>
</feature>
<dbReference type="InterPro" id="IPR036291">
    <property type="entry name" value="NAD(P)-bd_dom_sf"/>
</dbReference>
<dbReference type="GO" id="GO:0016491">
    <property type="term" value="F:oxidoreductase activity"/>
    <property type="evidence" value="ECO:0007669"/>
    <property type="project" value="UniProtKB-KW"/>
</dbReference>
<accession>A0A0A2LT25</accession>
<evidence type="ECO:0000259" key="4">
    <source>
        <dbReference type="SMART" id="SM00822"/>
    </source>
</evidence>
<dbReference type="InterPro" id="IPR002347">
    <property type="entry name" value="SDR_fam"/>
</dbReference>
<dbReference type="AlphaFoldDB" id="A0A0A2LT25"/>
<dbReference type="SUPFAM" id="SSF51735">
    <property type="entry name" value="NAD(P)-binding Rossmann-fold domains"/>
    <property type="match status" value="1"/>
</dbReference>
<evidence type="ECO:0000256" key="3">
    <source>
        <dbReference type="RuleBase" id="RU000363"/>
    </source>
</evidence>
<name>A0A0A2LT25_9FLAO</name>
<dbReference type="GO" id="GO:0016020">
    <property type="term" value="C:membrane"/>
    <property type="evidence" value="ECO:0007669"/>
    <property type="project" value="TreeGrafter"/>
</dbReference>
<evidence type="ECO:0000256" key="2">
    <source>
        <dbReference type="ARBA" id="ARBA00023002"/>
    </source>
</evidence>
<dbReference type="Gene3D" id="3.40.50.720">
    <property type="entry name" value="NAD(P)-binding Rossmann-like Domain"/>
    <property type="match status" value="1"/>
</dbReference>
<evidence type="ECO:0000256" key="1">
    <source>
        <dbReference type="ARBA" id="ARBA00006484"/>
    </source>
</evidence>
<protein>
    <submittedName>
        <fullName evidence="5">Short-chain dehydrogenase</fullName>
    </submittedName>
</protein>
<dbReference type="EMBL" id="JRLV01000018">
    <property type="protein sequence ID" value="KGO79310.1"/>
    <property type="molecule type" value="Genomic_DNA"/>
</dbReference>
<evidence type="ECO:0000313" key="5">
    <source>
        <dbReference type="EMBL" id="KGO79310.1"/>
    </source>
</evidence>
<organism evidence="5 6">
    <name type="scientific">Flavobacterium beibuense F44-8</name>
    <dbReference type="NCBI Taxonomy" id="1406840"/>
    <lineage>
        <taxon>Bacteria</taxon>
        <taxon>Pseudomonadati</taxon>
        <taxon>Bacteroidota</taxon>
        <taxon>Flavobacteriia</taxon>
        <taxon>Flavobacteriales</taxon>
        <taxon>Flavobacteriaceae</taxon>
        <taxon>Flavobacterium</taxon>
    </lineage>
</organism>
<dbReference type="RefSeq" id="WP_035135228.1">
    <property type="nucleotide sequence ID" value="NZ_JRLV01000018.1"/>
</dbReference>
<dbReference type="InterPro" id="IPR020904">
    <property type="entry name" value="Sc_DH/Rdtase_CS"/>
</dbReference>
<dbReference type="InterPro" id="IPR057326">
    <property type="entry name" value="KR_dom"/>
</dbReference>
<dbReference type="STRING" id="1406840.Q763_13815"/>
<reference evidence="5 6" key="1">
    <citation type="submission" date="2013-09" db="EMBL/GenBank/DDBJ databases">
        <authorList>
            <person name="Zeng Z."/>
            <person name="Chen C."/>
        </authorList>
    </citation>
    <scope>NUCLEOTIDE SEQUENCE [LARGE SCALE GENOMIC DNA]</scope>
    <source>
        <strain evidence="5 6">F44-8</strain>
    </source>
</reference>
<dbReference type="PROSITE" id="PS00061">
    <property type="entry name" value="ADH_SHORT"/>
    <property type="match status" value="1"/>
</dbReference>
<dbReference type="PRINTS" id="PR00080">
    <property type="entry name" value="SDRFAMILY"/>
</dbReference>
<dbReference type="eggNOG" id="COG3967">
    <property type="taxonomic scope" value="Bacteria"/>
</dbReference>
<dbReference type="PRINTS" id="PR00081">
    <property type="entry name" value="GDHRDH"/>
</dbReference>
<dbReference type="PANTHER" id="PTHR44196">
    <property type="entry name" value="DEHYDROGENASE/REDUCTASE SDR FAMILY MEMBER 7B"/>
    <property type="match status" value="1"/>
</dbReference>
<dbReference type="Proteomes" id="UP000030129">
    <property type="component" value="Unassembled WGS sequence"/>
</dbReference>